<protein>
    <recommendedName>
        <fullName evidence="3">AAA domain-containing protein</fullName>
    </recommendedName>
</protein>
<keyword evidence="2" id="KW-1185">Reference proteome</keyword>
<dbReference type="RefSeq" id="WP_347166914.1">
    <property type="nucleotide sequence ID" value="NZ_JBDNCH010000002.1"/>
</dbReference>
<reference evidence="1 2" key="1">
    <citation type="submission" date="2024-05" db="EMBL/GenBank/DDBJ databases">
        <title>Genome sequence of Ponticoccus litoralis KCCM 90028.</title>
        <authorList>
            <person name="Kim J.M."/>
            <person name="Lee J.K."/>
            <person name="Choi B.J."/>
            <person name="Bayburt H."/>
            <person name="Baek J.H."/>
            <person name="Jeon C.O."/>
        </authorList>
    </citation>
    <scope>NUCLEOTIDE SEQUENCE [LARGE SCALE GENOMIC DNA]</scope>
    <source>
        <strain evidence="1 2">KCCM 90028</strain>
    </source>
</reference>
<dbReference type="Gene3D" id="3.40.50.300">
    <property type="entry name" value="P-loop containing nucleotide triphosphate hydrolases"/>
    <property type="match status" value="1"/>
</dbReference>
<dbReference type="SUPFAM" id="SSF52540">
    <property type="entry name" value="P-loop containing nucleoside triphosphate hydrolases"/>
    <property type="match status" value="1"/>
</dbReference>
<evidence type="ECO:0000313" key="1">
    <source>
        <dbReference type="EMBL" id="MEN9061885.1"/>
    </source>
</evidence>
<proteinExistence type="predicted"/>
<evidence type="ECO:0008006" key="3">
    <source>
        <dbReference type="Google" id="ProtNLM"/>
    </source>
</evidence>
<accession>A0AAW9SNN7</accession>
<organism evidence="1 2">
    <name type="scientific">Ponticoccus litoralis</name>
    <dbReference type="NCBI Taxonomy" id="422297"/>
    <lineage>
        <taxon>Bacteria</taxon>
        <taxon>Pseudomonadati</taxon>
        <taxon>Pseudomonadota</taxon>
        <taxon>Alphaproteobacteria</taxon>
        <taxon>Rhodobacterales</taxon>
        <taxon>Roseobacteraceae</taxon>
        <taxon>Ponticoccus</taxon>
    </lineage>
</organism>
<evidence type="ECO:0000313" key="2">
    <source>
        <dbReference type="Proteomes" id="UP001428774"/>
    </source>
</evidence>
<dbReference type="EMBL" id="JBDNCH010000002">
    <property type="protein sequence ID" value="MEN9061885.1"/>
    <property type="molecule type" value="Genomic_DNA"/>
</dbReference>
<gene>
    <name evidence="1" type="ORF">ABFB10_13560</name>
</gene>
<comment type="caution">
    <text evidence="1">The sequence shown here is derived from an EMBL/GenBank/DDBJ whole genome shotgun (WGS) entry which is preliminary data.</text>
</comment>
<dbReference type="Proteomes" id="UP001428774">
    <property type="component" value="Unassembled WGS sequence"/>
</dbReference>
<dbReference type="InterPro" id="IPR027417">
    <property type="entry name" value="P-loop_NTPase"/>
</dbReference>
<sequence length="95" mass="10578">MNQIPRFCVRSPYPVPEKAADQGIEKEFGRRLGHSNPHFPLAEHQRQVLAWLDAAKPGEVIVVNGPPGTGKTTLLLSVPWPGFGLKQRSTEVIRR</sequence>
<name>A0AAW9SNN7_9RHOB</name>
<dbReference type="AlphaFoldDB" id="A0AAW9SNN7"/>